<proteinExistence type="predicted"/>
<evidence type="ECO:0000259" key="1">
    <source>
        <dbReference type="Pfam" id="PF12728"/>
    </source>
</evidence>
<sequence length="108" mass="11997">MSATKLARDQALRVLADALVRLAEGNQIERDWLIEHLATSESSGQSVTPGELLEVPEACARLRISKWSLYQLIHQRTIGTVKIGRRRFIPSKEVTRFIDELTAAGGAL</sequence>
<name>A0ABV3FYZ1_9NOCA</name>
<feature type="domain" description="Helix-turn-helix" evidence="1">
    <location>
        <begin position="52"/>
        <end position="100"/>
    </location>
</feature>
<dbReference type="Proteomes" id="UP001551695">
    <property type="component" value="Unassembled WGS sequence"/>
</dbReference>
<keyword evidence="3" id="KW-1185">Reference proteome</keyword>
<organism evidence="2 3">
    <name type="scientific">Nocardia aurea</name>
    <dbReference type="NCBI Taxonomy" id="2144174"/>
    <lineage>
        <taxon>Bacteria</taxon>
        <taxon>Bacillati</taxon>
        <taxon>Actinomycetota</taxon>
        <taxon>Actinomycetes</taxon>
        <taxon>Mycobacteriales</taxon>
        <taxon>Nocardiaceae</taxon>
        <taxon>Nocardia</taxon>
    </lineage>
</organism>
<dbReference type="InterPro" id="IPR041657">
    <property type="entry name" value="HTH_17"/>
</dbReference>
<dbReference type="InterPro" id="IPR010093">
    <property type="entry name" value="SinI_DNA-bd"/>
</dbReference>
<dbReference type="RefSeq" id="WP_357786251.1">
    <property type="nucleotide sequence ID" value="NZ_JBFAKC010000010.1"/>
</dbReference>
<evidence type="ECO:0000313" key="3">
    <source>
        <dbReference type="Proteomes" id="UP001551695"/>
    </source>
</evidence>
<protein>
    <submittedName>
        <fullName evidence="2">Helix-turn-helix domain-containing protein</fullName>
    </submittedName>
</protein>
<accession>A0ABV3FYZ1</accession>
<gene>
    <name evidence="2" type="ORF">AB0I48_22740</name>
</gene>
<dbReference type="EMBL" id="JBFAKC010000010">
    <property type="protein sequence ID" value="MEV0710386.1"/>
    <property type="molecule type" value="Genomic_DNA"/>
</dbReference>
<dbReference type="Pfam" id="PF12728">
    <property type="entry name" value="HTH_17"/>
    <property type="match status" value="1"/>
</dbReference>
<dbReference type="NCBIfam" id="TIGR01764">
    <property type="entry name" value="excise"/>
    <property type="match status" value="1"/>
</dbReference>
<reference evidence="2 3" key="1">
    <citation type="submission" date="2024-06" db="EMBL/GenBank/DDBJ databases">
        <title>The Natural Products Discovery Center: Release of the First 8490 Sequenced Strains for Exploring Actinobacteria Biosynthetic Diversity.</title>
        <authorList>
            <person name="Kalkreuter E."/>
            <person name="Kautsar S.A."/>
            <person name="Yang D."/>
            <person name="Bader C.D."/>
            <person name="Teijaro C.N."/>
            <person name="Fluegel L."/>
            <person name="Davis C.M."/>
            <person name="Simpson J.R."/>
            <person name="Lauterbach L."/>
            <person name="Steele A.D."/>
            <person name="Gui C."/>
            <person name="Meng S."/>
            <person name="Li G."/>
            <person name="Viehrig K."/>
            <person name="Ye F."/>
            <person name="Su P."/>
            <person name="Kiefer A.F."/>
            <person name="Nichols A."/>
            <person name="Cepeda A.J."/>
            <person name="Yan W."/>
            <person name="Fan B."/>
            <person name="Jiang Y."/>
            <person name="Adhikari A."/>
            <person name="Zheng C.-J."/>
            <person name="Schuster L."/>
            <person name="Cowan T.M."/>
            <person name="Smanski M.J."/>
            <person name="Chevrette M.G."/>
            <person name="De Carvalho L.P.S."/>
            <person name="Shen B."/>
        </authorList>
    </citation>
    <scope>NUCLEOTIDE SEQUENCE [LARGE SCALE GENOMIC DNA]</scope>
    <source>
        <strain evidence="2 3">NPDC050403</strain>
    </source>
</reference>
<evidence type="ECO:0000313" key="2">
    <source>
        <dbReference type="EMBL" id="MEV0710386.1"/>
    </source>
</evidence>
<comment type="caution">
    <text evidence="2">The sequence shown here is derived from an EMBL/GenBank/DDBJ whole genome shotgun (WGS) entry which is preliminary data.</text>
</comment>